<organism evidence="2 3">
    <name type="scientific">Turnera subulata</name>
    <dbReference type="NCBI Taxonomy" id="218843"/>
    <lineage>
        <taxon>Eukaryota</taxon>
        <taxon>Viridiplantae</taxon>
        <taxon>Streptophyta</taxon>
        <taxon>Embryophyta</taxon>
        <taxon>Tracheophyta</taxon>
        <taxon>Spermatophyta</taxon>
        <taxon>Magnoliopsida</taxon>
        <taxon>eudicotyledons</taxon>
        <taxon>Gunneridae</taxon>
        <taxon>Pentapetalae</taxon>
        <taxon>rosids</taxon>
        <taxon>fabids</taxon>
        <taxon>Malpighiales</taxon>
        <taxon>Passifloraceae</taxon>
        <taxon>Turnera</taxon>
    </lineage>
</organism>
<dbReference type="EMBL" id="JAKUCV010007679">
    <property type="protein sequence ID" value="KAJ4822420.1"/>
    <property type="molecule type" value="Genomic_DNA"/>
</dbReference>
<evidence type="ECO:0000313" key="3">
    <source>
        <dbReference type="Proteomes" id="UP001141552"/>
    </source>
</evidence>
<name>A0A9Q0IZQ5_9ROSI</name>
<accession>A0A9Q0IZQ5</accession>
<dbReference type="AlphaFoldDB" id="A0A9Q0IZQ5"/>
<dbReference type="InterPro" id="IPR032675">
    <property type="entry name" value="LRR_dom_sf"/>
</dbReference>
<keyword evidence="3" id="KW-1185">Reference proteome</keyword>
<comment type="caution">
    <text evidence="2">The sequence shown here is derived from an EMBL/GenBank/DDBJ whole genome shotgun (WGS) entry which is preliminary data.</text>
</comment>
<dbReference type="PROSITE" id="PS50181">
    <property type="entry name" value="FBOX"/>
    <property type="match status" value="1"/>
</dbReference>
<dbReference type="Proteomes" id="UP001141552">
    <property type="component" value="Unassembled WGS sequence"/>
</dbReference>
<dbReference type="Gene3D" id="3.80.10.10">
    <property type="entry name" value="Ribonuclease Inhibitor"/>
    <property type="match status" value="1"/>
</dbReference>
<gene>
    <name evidence="2" type="ORF">Tsubulata_048177</name>
</gene>
<dbReference type="PANTHER" id="PTHR31900:SF27">
    <property type="entry name" value="FBD DOMAIN-CONTAINING PROTEIN"/>
    <property type="match status" value="1"/>
</dbReference>
<proteinExistence type="predicted"/>
<evidence type="ECO:0000313" key="2">
    <source>
        <dbReference type="EMBL" id="KAJ4822420.1"/>
    </source>
</evidence>
<evidence type="ECO:0000259" key="1">
    <source>
        <dbReference type="PROSITE" id="PS50181"/>
    </source>
</evidence>
<reference evidence="2" key="1">
    <citation type="submission" date="2022-02" db="EMBL/GenBank/DDBJ databases">
        <authorList>
            <person name="Henning P.M."/>
            <person name="McCubbin A.G."/>
            <person name="Shore J.S."/>
        </authorList>
    </citation>
    <scope>NUCLEOTIDE SEQUENCE</scope>
    <source>
        <strain evidence="2">F60SS</strain>
        <tissue evidence="2">Leaves</tissue>
    </source>
</reference>
<reference evidence="2" key="2">
    <citation type="journal article" date="2023" name="Plants (Basel)">
        <title>Annotation of the Turnera subulata (Passifloraceae) Draft Genome Reveals the S-Locus Evolved after the Divergence of Turneroideae from Passifloroideae in a Stepwise Manner.</title>
        <authorList>
            <person name="Henning P.M."/>
            <person name="Roalson E.H."/>
            <person name="Mir W."/>
            <person name="McCubbin A.G."/>
            <person name="Shore J.S."/>
        </authorList>
    </citation>
    <scope>NUCLEOTIDE SEQUENCE</scope>
    <source>
        <strain evidence="2">F60SS</strain>
    </source>
</reference>
<protein>
    <recommendedName>
        <fullName evidence="1">F-box domain-containing protein</fullName>
    </recommendedName>
</protein>
<dbReference type="InterPro" id="IPR050232">
    <property type="entry name" value="FBL13/AtMIF1-like"/>
</dbReference>
<dbReference type="SUPFAM" id="SSF52058">
    <property type="entry name" value="L domain-like"/>
    <property type="match status" value="1"/>
</dbReference>
<dbReference type="InterPro" id="IPR001810">
    <property type="entry name" value="F-box_dom"/>
</dbReference>
<dbReference type="PANTHER" id="PTHR31900">
    <property type="entry name" value="F-BOX/RNI SUPERFAMILY PROTEIN-RELATED"/>
    <property type="match status" value="1"/>
</dbReference>
<dbReference type="Pfam" id="PF00646">
    <property type="entry name" value="F-box"/>
    <property type="match status" value="1"/>
</dbReference>
<dbReference type="OrthoDB" id="811707at2759"/>
<dbReference type="Gene3D" id="1.20.1280.50">
    <property type="match status" value="1"/>
</dbReference>
<sequence length="367" mass="41495">MDDDKDRWSKLPEDILEKIVSSLDVKSMVRVSSLTKSSRQLKKLWPPFYPSIALDFSPCPSSHTDHYGSFFPKLRHYTKLNKLELHCRRQDKVRKITSKINLGKIIEFATTLYVDHIVFTASGFTIPNQMFSCNSLITVELKGCHFSPNDLRFPTVRTLRLEHCRFLFRDKECSSGGVDFRQGCPKLIALSLVKCIFSGKYLSFQELVKMTMGPNLVNLTIVAGGCVNSDSHQFEIRAPGLEDFTLLHNSSGYVRFPSVDFPALKHAVVDASKPIYPQEHQRELCLSLFTFLQGLHNAEFVSLSYSIIQTLSMVPGIMEDQPSPFRRLKSLTLELTSDLKHWQIPAKVVTYLLSGSPAGSADLLIES</sequence>
<feature type="domain" description="F-box" evidence="1">
    <location>
        <begin position="5"/>
        <end position="52"/>
    </location>
</feature>